<dbReference type="InParanoid" id="A0A671WEI1"/>
<dbReference type="InterPro" id="IPR000477">
    <property type="entry name" value="RT_dom"/>
</dbReference>
<reference evidence="2" key="2">
    <citation type="submission" date="2025-08" db="UniProtKB">
        <authorList>
            <consortium name="Ensembl"/>
        </authorList>
    </citation>
    <scope>IDENTIFICATION</scope>
</reference>
<dbReference type="PANTHER" id="PTHR31635">
    <property type="entry name" value="REVERSE TRANSCRIPTASE DOMAIN-CONTAINING PROTEIN-RELATED"/>
    <property type="match status" value="1"/>
</dbReference>
<dbReference type="PROSITE" id="PS50878">
    <property type="entry name" value="RT_POL"/>
    <property type="match status" value="1"/>
</dbReference>
<evidence type="ECO:0000313" key="3">
    <source>
        <dbReference type="Proteomes" id="UP000472265"/>
    </source>
</evidence>
<keyword evidence="3" id="KW-1185">Reference proteome</keyword>
<reference evidence="2" key="1">
    <citation type="submission" date="2021-04" db="EMBL/GenBank/DDBJ databases">
        <authorList>
            <consortium name="Wellcome Sanger Institute Data Sharing"/>
        </authorList>
    </citation>
    <scope>NUCLEOTIDE SEQUENCE [LARGE SCALE GENOMIC DNA]</scope>
</reference>
<dbReference type="SUPFAM" id="SSF56672">
    <property type="entry name" value="DNA/RNA polymerases"/>
    <property type="match status" value="1"/>
</dbReference>
<name>A0A671WEI1_SPAAU</name>
<dbReference type="AlphaFoldDB" id="A0A671WEI1"/>
<reference evidence="2" key="3">
    <citation type="submission" date="2025-09" db="UniProtKB">
        <authorList>
            <consortium name="Ensembl"/>
        </authorList>
    </citation>
    <scope>IDENTIFICATION</scope>
</reference>
<dbReference type="Pfam" id="PF00078">
    <property type="entry name" value="RVT_1"/>
    <property type="match status" value="1"/>
</dbReference>
<dbReference type="GeneTree" id="ENSGT00940000163630"/>
<dbReference type="InterPro" id="IPR043502">
    <property type="entry name" value="DNA/RNA_pol_sf"/>
</dbReference>
<sequence length="478" mass="54420">HIKLRRDWVGHAFHSSLNTKARGVAILIKNEKSIHSIITDDGRSLHNPHDINCEFQSFYETLYKMEHGIENTKATTFLSSLTLVLNRPITLEEVTEAVGVLQSGKAPGPDGFSSDFCKRFKLLLMKPLLAMFNHSFEKRTLPKTLTEASISQILKKDKPADVCSSYRPISLLNLDFKILSKTLALRLEKILPFIINIDQTGFITGRNSCNNVRRLLNIIQLCQQNNLKGMVVSLDAEKAFDRIEWDFLFFTLKKFDLGEEFIKWVKLLYHNPRGAVITNGKCSPDFALGRGTRQGCPLSPLLFAIAIEPLSEAIRTHSTVHGISINQRQHKISLYADDVLLFIKQPEISIMFFLSVINEFSKFSGNKIHFGKSEAMPLGQVHHSLPPGLSPFRWATEGFVYLGIFITPLLQSMFKANFQPLLKRIHDDLERWSSLPLSMLGRISLIKMNILPRLLYKFQMIPVLLNNNTVKTVNGWFR</sequence>
<accession>A0A671WEI1</accession>
<dbReference type="PANTHER" id="PTHR31635:SF196">
    <property type="entry name" value="REVERSE TRANSCRIPTASE DOMAIN-CONTAINING PROTEIN-RELATED"/>
    <property type="match status" value="1"/>
</dbReference>
<evidence type="ECO:0000313" key="2">
    <source>
        <dbReference type="Ensembl" id="ENSSAUP00010037488.1"/>
    </source>
</evidence>
<proteinExistence type="predicted"/>
<feature type="domain" description="Reverse transcriptase" evidence="1">
    <location>
        <begin position="134"/>
        <end position="406"/>
    </location>
</feature>
<dbReference type="CDD" id="cd01650">
    <property type="entry name" value="RT_nLTR_like"/>
    <property type="match status" value="1"/>
</dbReference>
<organism evidence="2 3">
    <name type="scientific">Sparus aurata</name>
    <name type="common">Gilthead sea bream</name>
    <dbReference type="NCBI Taxonomy" id="8175"/>
    <lineage>
        <taxon>Eukaryota</taxon>
        <taxon>Metazoa</taxon>
        <taxon>Chordata</taxon>
        <taxon>Craniata</taxon>
        <taxon>Vertebrata</taxon>
        <taxon>Euteleostomi</taxon>
        <taxon>Actinopterygii</taxon>
        <taxon>Neopterygii</taxon>
        <taxon>Teleostei</taxon>
        <taxon>Neoteleostei</taxon>
        <taxon>Acanthomorphata</taxon>
        <taxon>Eupercaria</taxon>
        <taxon>Spariformes</taxon>
        <taxon>Sparidae</taxon>
        <taxon>Sparus</taxon>
    </lineage>
</organism>
<dbReference type="OMA" id="HDINCEF"/>
<dbReference type="Proteomes" id="UP000472265">
    <property type="component" value="Chromosome 14"/>
</dbReference>
<protein>
    <recommendedName>
        <fullName evidence="1">Reverse transcriptase domain-containing protein</fullName>
    </recommendedName>
</protein>
<evidence type="ECO:0000259" key="1">
    <source>
        <dbReference type="PROSITE" id="PS50878"/>
    </source>
</evidence>
<dbReference type="Ensembl" id="ENSSAUT00010039494.1">
    <property type="protein sequence ID" value="ENSSAUP00010037488.1"/>
    <property type="gene ID" value="ENSSAUG00010015845.1"/>
</dbReference>